<evidence type="ECO:0000256" key="1">
    <source>
        <dbReference type="ARBA" id="ARBA00004604"/>
    </source>
</evidence>
<evidence type="ECO:0000256" key="4">
    <source>
        <dbReference type="ARBA" id="ARBA00022741"/>
    </source>
</evidence>
<dbReference type="AlphaFoldDB" id="A0A292PSE5"/>
<evidence type="ECO:0000256" key="5">
    <source>
        <dbReference type="ARBA" id="ARBA00022801"/>
    </source>
</evidence>
<dbReference type="GO" id="GO:0003724">
    <property type="term" value="F:RNA helicase activity"/>
    <property type="evidence" value="ECO:0007669"/>
    <property type="project" value="UniProtKB-EC"/>
</dbReference>
<dbReference type="GO" id="GO:0005730">
    <property type="term" value="C:nucleolus"/>
    <property type="evidence" value="ECO:0007669"/>
    <property type="project" value="UniProtKB-SubCell"/>
</dbReference>
<dbReference type="SMART" id="SM00487">
    <property type="entry name" value="DEXDc"/>
    <property type="match status" value="1"/>
</dbReference>
<feature type="compositionally biased region" description="Basic and acidic residues" evidence="12">
    <location>
        <begin position="13"/>
        <end position="23"/>
    </location>
</feature>
<accession>A0A292PSE5</accession>
<reference evidence="16" key="1">
    <citation type="submission" date="2015-10" db="EMBL/GenBank/DDBJ databases">
        <authorList>
            <person name="Regsiter A."/>
            <person name="william w."/>
        </authorList>
    </citation>
    <scope>NUCLEOTIDE SEQUENCE</scope>
    <source>
        <strain evidence="16">Montdore</strain>
    </source>
</reference>
<evidence type="ECO:0000313" key="16">
    <source>
        <dbReference type="EMBL" id="CUS10456.1"/>
    </source>
</evidence>
<dbReference type="GO" id="GO:0003723">
    <property type="term" value="F:RNA binding"/>
    <property type="evidence" value="ECO:0007669"/>
    <property type="project" value="UniProtKB-UniRule"/>
</dbReference>
<dbReference type="Gene3D" id="3.40.50.300">
    <property type="entry name" value="P-loop containing nucleotide triphosphate hydrolases"/>
    <property type="match status" value="2"/>
</dbReference>
<sequence length="571" mass="62626">MGGSVNLTKKRKRVEEERGEKLSKAGPAIGSSNSSEVKKVKNSSKPRSKPPTRSARAQPHSKQQTKGQGELGSDIGEDGDVGGSGDEDDTSAQDSKVFTDLKLSTEILNSISSMGLTELTGIQRKTIPLLLAGKDVIALSKPGSGKTLAVLASIISLVTSRNVKPRNGTVAIVLTPTRESALRLLGVASELLSNAPQTLGIVTDGSNIRPEIERLANGVNILIATPRRLLEHLNTTPAFVIRNLKNLVVDDAERIAALAGVQDILANIGRVLPKKRKTALFSADTIDETVVETLHFRSPHRVQADDQAEQQPEPAEGQVQGYVLIKPEKRFLLLHSFLKKFSRKKIIVVFSSTSAARYYAELLSILGLKVCQVHAKQTTQQRASNYSRFKATQEGVLICTDAIFRCHENPAVDWIIQYDPPEDPREYISRLGRSGGSRSVIFLLPDELVFVGHLKEAKVETEEFEFSSKQLVNVQGQLEKLVSKDYQLHCLAKDAFRSYLKNYALHALPSIFDYSKLDVAKAAKSFGFDTPPRVDVHPDEAKDRDKGRMTYAPPKPGAFPGKVIRRRATAV</sequence>
<comment type="domain">
    <text evidence="11">The Q motif is unique to and characteristic of the DEAD box family of RNA helicases and controls ATP binding and hydrolysis.</text>
</comment>
<keyword evidence="5 11" id="KW-0378">Hydrolase</keyword>
<feature type="compositionally biased region" description="Basic and acidic residues" evidence="12">
    <location>
        <begin position="534"/>
        <end position="548"/>
    </location>
</feature>
<evidence type="ECO:0000256" key="2">
    <source>
        <dbReference type="ARBA" id="ARBA00022517"/>
    </source>
</evidence>
<dbReference type="Pfam" id="PF13959">
    <property type="entry name" value="CTE_SPB4"/>
    <property type="match status" value="1"/>
</dbReference>
<keyword evidence="2" id="KW-0690">Ribosome biogenesis</keyword>
<proteinExistence type="inferred from homology"/>
<evidence type="ECO:0000256" key="12">
    <source>
        <dbReference type="SAM" id="MobiDB-lite"/>
    </source>
</evidence>
<comment type="subcellular location">
    <subcellularLocation>
        <location evidence="1">Nucleus</location>
        <location evidence="1">Nucleolus</location>
    </subcellularLocation>
</comment>
<evidence type="ECO:0000256" key="10">
    <source>
        <dbReference type="PROSITE-ProRule" id="PRU00552"/>
    </source>
</evidence>
<keyword evidence="6 11" id="KW-0347">Helicase</keyword>
<protein>
    <recommendedName>
        <fullName evidence="11">ATP-dependent RNA helicase</fullName>
        <ecNumber evidence="11">3.6.4.13</ecNumber>
    </recommendedName>
</protein>
<dbReference type="EC" id="3.6.4.13" evidence="11"/>
<dbReference type="SMART" id="SM00490">
    <property type="entry name" value="HELICc"/>
    <property type="match status" value="1"/>
</dbReference>
<feature type="region of interest" description="Disordered" evidence="12">
    <location>
        <begin position="1"/>
        <end position="95"/>
    </location>
</feature>
<dbReference type="Pfam" id="PF00270">
    <property type="entry name" value="DEAD"/>
    <property type="match status" value="1"/>
</dbReference>
<dbReference type="SMART" id="SM01178">
    <property type="entry name" value="DUF4217"/>
    <property type="match status" value="1"/>
</dbReference>
<name>A0A292PSE5_9PEZI</name>
<dbReference type="Proteomes" id="UP001412239">
    <property type="component" value="Unassembled WGS sequence"/>
</dbReference>
<dbReference type="EMBL" id="LN891047">
    <property type="protein sequence ID" value="CUS10456.1"/>
    <property type="molecule type" value="Genomic_DNA"/>
</dbReference>
<dbReference type="GO" id="GO:0005524">
    <property type="term" value="F:ATP binding"/>
    <property type="evidence" value="ECO:0007669"/>
    <property type="project" value="UniProtKB-UniRule"/>
</dbReference>
<feature type="short sequence motif" description="Q motif" evidence="10">
    <location>
        <begin position="96"/>
        <end position="124"/>
    </location>
</feature>
<evidence type="ECO:0000256" key="6">
    <source>
        <dbReference type="ARBA" id="ARBA00022806"/>
    </source>
</evidence>
<keyword evidence="7 11" id="KW-0067">ATP-binding</keyword>
<dbReference type="PROSITE" id="PS51192">
    <property type="entry name" value="HELICASE_ATP_BIND_1"/>
    <property type="match status" value="1"/>
</dbReference>
<keyword evidence="4 11" id="KW-0547">Nucleotide-binding</keyword>
<dbReference type="SUPFAM" id="SSF52540">
    <property type="entry name" value="P-loop containing nucleoside triphosphate hydrolases"/>
    <property type="match status" value="2"/>
</dbReference>
<feature type="compositionally biased region" description="Acidic residues" evidence="12">
    <location>
        <begin position="75"/>
        <end position="91"/>
    </location>
</feature>
<evidence type="ECO:0000256" key="7">
    <source>
        <dbReference type="ARBA" id="ARBA00022840"/>
    </source>
</evidence>
<keyword evidence="3" id="KW-0698">rRNA processing</keyword>
<organism evidence="16 17">
    <name type="scientific">Tuber aestivum</name>
    <name type="common">summer truffle</name>
    <dbReference type="NCBI Taxonomy" id="59557"/>
    <lineage>
        <taxon>Eukaryota</taxon>
        <taxon>Fungi</taxon>
        <taxon>Dikarya</taxon>
        <taxon>Ascomycota</taxon>
        <taxon>Pezizomycotina</taxon>
        <taxon>Pezizomycetes</taxon>
        <taxon>Pezizales</taxon>
        <taxon>Tuberaceae</taxon>
        <taxon>Tuber</taxon>
    </lineage>
</organism>
<dbReference type="Pfam" id="PF00271">
    <property type="entry name" value="Helicase_C"/>
    <property type="match status" value="1"/>
</dbReference>
<evidence type="ECO:0000256" key="8">
    <source>
        <dbReference type="ARBA" id="ARBA00022884"/>
    </source>
</evidence>
<dbReference type="InterPro" id="IPR011545">
    <property type="entry name" value="DEAD/DEAH_box_helicase_dom"/>
</dbReference>
<gene>
    <name evidence="16" type="ORF">GSTUAT00005423001</name>
</gene>
<comment type="similarity">
    <text evidence="11">Belongs to the DEAD box helicase family.</text>
</comment>
<dbReference type="PANTHER" id="PTHR24031">
    <property type="entry name" value="RNA HELICASE"/>
    <property type="match status" value="1"/>
</dbReference>
<evidence type="ECO:0000256" key="11">
    <source>
        <dbReference type="RuleBase" id="RU365068"/>
    </source>
</evidence>
<feature type="domain" description="Helicase ATP-binding" evidence="13">
    <location>
        <begin position="127"/>
        <end position="303"/>
    </location>
</feature>
<dbReference type="PROSITE" id="PS51195">
    <property type="entry name" value="Q_MOTIF"/>
    <property type="match status" value="1"/>
</dbReference>
<evidence type="ECO:0000259" key="13">
    <source>
        <dbReference type="PROSITE" id="PS51192"/>
    </source>
</evidence>
<comment type="catalytic activity">
    <reaction evidence="11">
        <text>ATP + H2O = ADP + phosphate + H(+)</text>
        <dbReference type="Rhea" id="RHEA:13065"/>
        <dbReference type="ChEBI" id="CHEBI:15377"/>
        <dbReference type="ChEBI" id="CHEBI:15378"/>
        <dbReference type="ChEBI" id="CHEBI:30616"/>
        <dbReference type="ChEBI" id="CHEBI:43474"/>
        <dbReference type="ChEBI" id="CHEBI:456216"/>
        <dbReference type="EC" id="3.6.4.13"/>
    </reaction>
</comment>
<feature type="region of interest" description="Disordered" evidence="12">
    <location>
        <begin position="534"/>
        <end position="559"/>
    </location>
</feature>
<evidence type="ECO:0000313" key="17">
    <source>
        <dbReference type="Proteomes" id="UP001412239"/>
    </source>
</evidence>
<evidence type="ECO:0000256" key="3">
    <source>
        <dbReference type="ARBA" id="ARBA00022552"/>
    </source>
</evidence>
<keyword evidence="17" id="KW-1185">Reference proteome</keyword>
<evidence type="ECO:0000259" key="14">
    <source>
        <dbReference type="PROSITE" id="PS51194"/>
    </source>
</evidence>
<dbReference type="PROSITE" id="PS51194">
    <property type="entry name" value="HELICASE_CTER"/>
    <property type="match status" value="1"/>
</dbReference>
<evidence type="ECO:0000259" key="15">
    <source>
        <dbReference type="PROSITE" id="PS51195"/>
    </source>
</evidence>
<comment type="function">
    <text evidence="11">RNA helicase.</text>
</comment>
<dbReference type="InterPro" id="IPR014001">
    <property type="entry name" value="Helicase_ATP-bd"/>
</dbReference>
<keyword evidence="9" id="KW-0539">Nucleus</keyword>
<evidence type="ECO:0000256" key="9">
    <source>
        <dbReference type="ARBA" id="ARBA00023242"/>
    </source>
</evidence>
<dbReference type="GO" id="GO:0006364">
    <property type="term" value="P:rRNA processing"/>
    <property type="evidence" value="ECO:0007669"/>
    <property type="project" value="UniProtKB-KW"/>
</dbReference>
<feature type="domain" description="Helicase C-terminal" evidence="14">
    <location>
        <begin position="333"/>
        <end position="482"/>
    </location>
</feature>
<keyword evidence="8 11" id="KW-0694">RNA-binding</keyword>
<dbReference type="InterPro" id="IPR014014">
    <property type="entry name" value="RNA_helicase_DEAD_Q_motif"/>
</dbReference>
<dbReference type="InterPro" id="IPR001650">
    <property type="entry name" value="Helicase_C-like"/>
</dbReference>
<dbReference type="InterPro" id="IPR027417">
    <property type="entry name" value="P-loop_NTPase"/>
</dbReference>
<dbReference type="CDD" id="cd18787">
    <property type="entry name" value="SF2_C_DEAD"/>
    <property type="match status" value="1"/>
</dbReference>
<feature type="compositionally biased region" description="Basic residues" evidence="12">
    <location>
        <begin position="40"/>
        <end position="50"/>
    </location>
</feature>
<dbReference type="InterPro" id="IPR025313">
    <property type="entry name" value="SPB4-like_CTE"/>
</dbReference>
<feature type="domain" description="DEAD-box RNA helicase Q" evidence="15">
    <location>
        <begin position="96"/>
        <end position="124"/>
    </location>
</feature>
<dbReference type="GO" id="GO:0016787">
    <property type="term" value="F:hydrolase activity"/>
    <property type="evidence" value="ECO:0007669"/>
    <property type="project" value="UniProtKB-KW"/>
</dbReference>